<dbReference type="AlphaFoldDB" id="A0A4V1M6E7"/>
<evidence type="ECO:0000313" key="2">
    <source>
        <dbReference type="Proteomes" id="UP000290218"/>
    </source>
</evidence>
<proteinExistence type="predicted"/>
<organism evidence="1 2">
    <name type="scientific">Oleiharenicola lentus</name>
    <dbReference type="NCBI Taxonomy" id="2508720"/>
    <lineage>
        <taxon>Bacteria</taxon>
        <taxon>Pseudomonadati</taxon>
        <taxon>Verrucomicrobiota</taxon>
        <taxon>Opitutia</taxon>
        <taxon>Opitutales</taxon>
        <taxon>Opitutaceae</taxon>
        <taxon>Oleiharenicola</taxon>
    </lineage>
</organism>
<dbReference type="SUPFAM" id="SSF55961">
    <property type="entry name" value="Bet v1-like"/>
    <property type="match status" value="1"/>
</dbReference>
<dbReference type="Proteomes" id="UP000290218">
    <property type="component" value="Unassembled WGS sequence"/>
</dbReference>
<dbReference type="EMBL" id="SDHX01000001">
    <property type="protein sequence ID" value="RXK55139.1"/>
    <property type="molecule type" value="Genomic_DNA"/>
</dbReference>
<comment type="caution">
    <text evidence="1">The sequence shown here is derived from an EMBL/GenBank/DDBJ whole genome shotgun (WGS) entry which is preliminary data.</text>
</comment>
<dbReference type="InterPro" id="IPR023393">
    <property type="entry name" value="START-like_dom_sf"/>
</dbReference>
<name>A0A4V1M6E7_9BACT</name>
<gene>
    <name evidence="1" type="ORF">ESB00_04370</name>
</gene>
<dbReference type="RefSeq" id="WP_129046505.1">
    <property type="nucleotide sequence ID" value="NZ_SDHX01000001.1"/>
</dbReference>
<dbReference type="OrthoDB" id="195857at2"/>
<accession>A0A4V1M6E7</accession>
<keyword evidence="2" id="KW-1185">Reference proteome</keyword>
<evidence type="ECO:0008006" key="3">
    <source>
        <dbReference type="Google" id="ProtNLM"/>
    </source>
</evidence>
<sequence>MQNRLLTLTLAAPRASAFNFLADIENLPAWTGGLCEWVELHREGWWAYTALGELAVETKVDDISGEIDLRLRHVSGWLAVVALRVQTDGEGGAIIRASCRQPVGMDDEAYDQLFESLLDGLRGLVTRFQHEPVAA</sequence>
<evidence type="ECO:0000313" key="1">
    <source>
        <dbReference type="EMBL" id="RXK55139.1"/>
    </source>
</evidence>
<reference evidence="1 2" key="1">
    <citation type="submission" date="2019-01" db="EMBL/GenBank/DDBJ databases">
        <title>Lacunisphaera sp. strain TWA-58.</title>
        <authorList>
            <person name="Chen W.-M."/>
        </authorList>
    </citation>
    <scope>NUCLEOTIDE SEQUENCE [LARGE SCALE GENOMIC DNA]</scope>
    <source>
        <strain evidence="1 2">TWA-58</strain>
    </source>
</reference>
<dbReference type="Gene3D" id="3.30.530.20">
    <property type="match status" value="1"/>
</dbReference>
<protein>
    <recommendedName>
        <fullName evidence="3">SRPBCC family protein</fullName>
    </recommendedName>
</protein>